<evidence type="ECO:0000313" key="1">
    <source>
        <dbReference type="EMBL" id="QOX62728.1"/>
    </source>
</evidence>
<reference evidence="1" key="1">
    <citation type="submission" date="2019-08" db="EMBL/GenBank/DDBJ databases">
        <title>Genome sequence of Clostridiales bacterium MT110.</title>
        <authorList>
            <person name="Cao J."/>
        </authorList>
    </citation>
    <scope>NUCLEOTIDE SEQUENCE</scope>
    <source>
        <strain evidence="1">MT110</strain>
    </source>
</reference>
<dbReference type="Proteomes" id="UP000594014">
    <property type="component" value="Chromosome"/>
</dbReference>
<gene>
    <name evidence="1" type="primary">mltG</name>
    <name evidence="1" type="ORF">FRZ06_04875</name>
</gene>
<protein>
    <submittedName>
        <fullName evidence="1">Endolytic transglycosylase MltG</fullName>
    </submittedName>
</protein>
<accession>A0ACD1A8P2</accession>
<organism evidence="1 2">
    <name type="scientific">Anoxybacterium hadale</name>
    <dbReference type="NCBI Taxonomy" id="3408580"/>
    <lineage>
        <taxon>Bacteria</taxon>
        <taxon>Bacillati</taxon>
        <taxon>Bacillota</taxon>
        <taxon>Clostridia</taxon>
        <taxon>Peptostreptococcales</taxon>
        <taxon>Anaerovoracaceae</taxon>
        <taxon>Anoxybacterium</taxon>
    </lineage>
</organism>
<evidence type="ECO:0000313" key="2">
    <source>
        <dbReference type="Proteomes" id="UP000594014"/>
    </source>
</evidence>
<proteinExistence type="predicted"/>
<sequence length="347" mass="38608">MGKRRNKIKNKKRLIFSVVIIIATILLAAAAFFSVYLNKQSEPVNPDNEASVTVVIPNGTGTGGIARILADNELISSESVFKIQSKTRGFDGKYKAGEYSLSPSMSMADIMKILLSGKANTMRFTIPEGYDIRRTTEKLASEGLINPEVFANEIQSGQFDYKFLADAPAGADRLEGFLFPETYDIYTTANEHDIINKMLAQFDKVFTEEYYQRAKELGMSVRDVITLASIIEREAQVSEDRPIIASVFYNRLKISMPLQSCATVQYILGEQKPVLSIKDTQIESPYNTYLNAGLPPGPIASPGADSIKAALYPADTKYLYFLAKGDGSHAFSETYDQFLKDKRKYIN</sequence>
<dbReference type="EMBL" id="CP042469">
    <property type="protein sequence ID" value="QOX62728.1"/>
    <property type="molecule type" value="Genomic_DNA"/>
</dbReference>
<name>A0ACD1A8P2_9FIRM</name>
<keyword evidence="2" id="KW-1185">Reference proteome</keyword>